<evidence type="ECO:0000313" key="2">
    <source>
        <dbReference type="EMBL" id="KAG6644341.1"/>
    </source>
</evidence>
<accession>A0A8T1PSB0</accession>
<keyword evidence="1" id="KW-0732">Signal</keyword>
<dbReference type="AlphaFoldDB" id="A0A8T1PSB0"/>
<dbReference type="Proteomes" id="UP000811609">
    <property type="component" value="Chromosome 8"/>
</dbReference>
<dbReference type="Proteomes" id="UP000811246">
    <property type="component" value="Chromosome 8"/>
</dbReference>
<feature type="signal peptide" evidence="1">
    <location>
        <begin position="1"/>
        <end position="27"/>
    </location>
</feature>
<name>A0A8T1PSB0_CARIL</name>
<organism evidence="2 4">
    <name type="scientific">Carya illinoinensis</name>
    <name type="common">Pecan</name>
    <dbReference type="NCBI Taxonomy" id="32201"/>
    <lineage>
        <taxon>Eukaryota</taxon>
        <taxon>Viridiplantae</taxon>
        <taxon>Streptophyta</taxon>
        <taxon>Embryophyta</taxon>
        <taxon>Tracheophyta</taxon>
        <taxon>Spermatophyta</taxon>
        <taxon>Magnoliopsida</taxon>
        <taxon>eudicotyledons</taxon>
        <taxon>Gunneridae</taxon>
        <taxon>Pentapetalae</taxon>
        <taxon>rosids</taxon>
        <taxon>fabids</taxon>
        <taxon>Fagales</taxon>
        <taxon>Juglandaceae</taxon>
        <taxon>Carya</taxon>
    </lineage>
</organism>
<gene>
    <name evidence="2" type="ORF">CIPAW_08G049200</name>
    <name evidence="3" type="ORF">I3842_08G050000</name>
</gene>
<proteinExistence type="predicted"/>
<dbReference type="EMBL" id="CM031832">
    <property type="protein sequence ID" value="KAG6699032.1"/>
    <property type="molecule type" value="Genomic_DNA"/>
</dbReference>
<sequence>MGSSICLLLSKVITFLEWWWPWWVVDCGRSRVRCKMIRAFSWYGFGEIFMAMEMHSFV</sequence>
<reference evidence="3" key="2">
    <citation type="submission" date="2021-01" db="EMBL/GenBank/DDBJ databases">
        <authorList>
            <person name="Lovell J.T."/>
            <person name="Bentley N."/>
            <person name="Bhattarai G."/>
            <person name="Jenkins J.W."/>
            <person name="Sreedasyam A."/>
            <person name="Alarcon Y."/>
            <person name="Bock C."/>
            <person name="Boston L."/>
            <person name="Carlson J."/>
            <person name="Cervantes K."/>
            <person name="Clermont K."/>
            <person name="Krom N."/>
            <person name="Kubenka K."/>
            <person name="Mamidi S."/>
            <person name="Mattison C."/>
            <person name="Monteros M."/>
            <person name="Pisani C."/>
            <person name="Plott C."/>
            <person name="Rajasekar S."/>
            <person name="Rhein H.S."/>
            <person name="Rohla C."/>
            <person name="Song M."/>
            <person name="Hilaire R.S."/>
            <person name="Shu S."/>
            <person name="Wells L."/>
            <person name="Wang X."/>
            <person name="Webber J."/>
            <person name="Heerema R.J."/>
            <person name="Klein P."/>
            <person name="Conner P."/>
            <person name="Grauke L."/>
            <person name="Grimwood J."/>
            <person name="Schmutz J."/>
            <person name="Randall J.J."/>
        </authorList>
    </citation>
    <scope>NUCLEOTIDE SEQUENCE</scope>
    <source>
        <tissue evidence="3">Leaf</tissue>
    </source>
</reference>
<evidence type="ECO:0000256" key="1">
    <source>
        <dbReference type="SAM" id="SignalP"/>
    </source>
</evidence>
<evidence type="ECO:0000313" key="3">
    <source>
        <dbReference type="EMBL" id="KAG6699032.1"/>
    </source>
</evidence>
<dbReference type="EMBL" id="CM031816">
    <property type="protein sequence ID" value="KAG6644341.1"/>
    <property type="molecule type" value="Genomic_DNA"/>
</dbReference>
<comment type="caution">
    <text evidence="2">The sequence shown here is derived from an EMBL/GenBank/DDBJ whole genome shotgun (WGS) entry which is preliminary data.</text>
</comment>
<feature type="chain" id="PRO_5035908333" evidence="1">
    <location>
        <begin position="28"/>
        <end position="58"/>
    </location>
</feature>
<reference evidence="2" key="1">
    <citation type="submission" date="2020-12" db="EMBL/GenBank/DDBJ databases">
        <title>WGS assembly of Carya illinoinensis cv. Pawnee.</title>
        <authorList>
            <person name="Platts A."/>
            <person name="Shu S."/>
            <person name="Wright S."/>
            <person name="Barry K."/>
            <person name="Edger P."/>
            <person name="Pires J.C."/>
            <person name="Schmutz J."/>
        </authorList>
    </citation>
    <scope>NUCLEOTIDE SEQUENCE</scope>
    <source>
        <tissue evidence="2">Leaf</tissue>
    </source>
</reference>
<keyword evidence="4" id="KW-1185">Reference proteome</keyword>
<protein>
    <submittedName>
        <fullName evidence="2">Uncharacterized protein</fullName>
    </submittedName>
</protein>
<evidence type="ECO:0000313" key="4">
    <source>
        <dbReference type="Proteomes" id="UP000811609"/>
    </source>
</evidence>